<dbReference type="Pfam" id="PF00270">
    <property type="entry name" value="DEAD"/>
    <property type="match status" value="1"/>
</dbReference>
<keyword evidence="11" id="KW-0255">Endonuclease</keyword>
<keyword evidence="3" id="KW-0479">Metal-binding</keyword>
<dbReference type="SUPFAM" id="SSF52540">
    <property type="entry name" value="P-loop containing nucleoside triphosphate hydrolases"/>
    <property type="match status" value="1"/>
</dbReference>
<protein>
    <submittedName>
        <fullName evidence="11">CRISPR-associated endonuclease/helicase Cas3</fullName>
        <ecNumber evidence="11">3.1.-.-</ecNumber>
        <ecNumber evidence="11">3.6.4.-</ecNumber>
    </submittedName>
</protein>
<dbReference type="GO" id="GO:0005524">
    <property type="term" value="F:ATP binding"/>
    <property type="evidence" value="ECO:0007669"/>
    <property type="project" value="UniProtKB-KW"/>
</dbReference>
<dbReference type="PROSITE" id="PS51643">
    <property type="entry name" value="HD_CAS3"/>
    <property type="match status" value="1"/>
</dbReference>
<keyword evidence="5 11" id="KW-0378">Hydrolase</keyword>
<dbReference type="CDD" id="cd17930">
    <property type="entry name" value="DEXHc_cas3"/>
    <property type="match status" value="1"/>
</dbReference>
<sequence length="770" mass="83900">MTIVYAHSLPGRPVEHWETLRAHGEAVGDLAASFGAPFGCSEILRLAGRLHDLGKVSPEFQDYIAGLRISGGDHSSAGARLALDRYGAVLGGVLAAIIAGHHAGLADGGDLTRRMAASAGRVPADWAAHIGPLPEPATLIPRLRRKEGPKRFAESFLIRMLFSALVDADFIATERFYAAHAGEAVERGGHADLALLADRLAAFMAAKRSTAPETPVNAHRAAILDHAVAKAALEPGLFSLTVPTGGGKTLASLSFALQHAVRHGLRRIVYVIPYTSIIEQTAQVFREALGTKDDILEHHASFDWEEAGRTRPADDEGRDGLAKLQRAAENWDVPIVVTTAVQFFESLFANRTSRCRKLHNIAQSVVVLDEVQTLPLPLLMPSLAALEQLASSYRTSVVLCTATQPALRRIDDALRDGAGRPLGLDLPEERELAPDPPRLYAALRRVTVERRAGPTSDAEIADRFAEQAQMLAIVDTRRHARTLFEAIRALPGAVHLSTLMCARHRRIVLAELRKRLEAGAPVRLVATSLIEAGVDISFPEVWRAAAGIDSIAQAAGRANREGELRDAEDRPRLGRVVVFEPAEGSLQQETRRRWQAAQPAFRSHADPLGHDAVKAYFTELYWQISGMPSAFDTAKVGDYPGILAAIAESGAEPPFRSVAEAFRMIDEEGNEPVVVPWRASPDDRDAETLIARIAGMERPRTADLRRLQSYVVPVPRRARDEWLARHVLVPVHAALGDALLRFRDDALYRQETGLDVEAPTYRGAADNVFP</sequence>
<dbReference type="Proteomes" id="UP000523821">
    <property type="component" value="Unassembled WGS sequence"/>
</dbReference>
<keyword evidence="11" id="KW-0540">Nuclease</keyword>
<dbReference type="InterPro" id="IPR014001">
    <property type="entry name" value="Helicase_ATP-bd"/>
</dbReference>
<dbReference type="PANTHER" id="PTHR47962:SF5">
    <property type="entry name" value="ATP-DEPENDENT HELICASE LHR-RELATED"/>
    <property type="match status" value="1"/>
</dbReference>
<reference evidence="11 12" key="1">
    <citation type="submission" date="2020-08" db="EMBL/GenBank/DDBJ databases">
        <title>Genomic Encyclopedia of Type Strains, Phase IV (KMG-IV): sequencing the most valuable type-strain genomes for metagenomic binning, comparative biology and taxonomic classification.</title>
        <authorList>
            <person name="Goeker M."/>
        </authorList>
    </citation>
    <scope>NUCLEOTIDE SEQUENCE [LARGE SCALE GENOMIC DNA]</scope>
    <source>
        <strain evidence="11 12">DSM 16268</strain>
    </source>
</reference>
<accession>A0A7W9L2I8</accession>
<dbReference type="RefSeq" id="WP_183856482.1">
    <property type="nucleotide sequence ID" value="NZ_JACHOO010000005.1"/>
</dbReference>
<organism evidence="11 12">
    <name type="scientific">Prosthecomicrobium pneumaticum</name>
    <dbReference type="NCBI Taxonomy" id="81895"/>
    <lineage>
        <taxon>Bacteria</taxon>
        <taxon>Pseudomonadati</taxon>
        <taxon>Pseudomonadota</taxon>
        <taxon>Alphaproteobacteria</taxon>
        <taxon>Hyphomicrobiales</taxon>
        <taxon>Kaistiaceae</taxon>
        <taxon>Prosthecomicrobium</taxon>
    </lineage>
</organism>
<evidence type="ECO:0000259" key="10">
    <source>
        <dbReference type="PROSITE" id="PS51643"/>
    </source>
</evidence>
<dbReference type="CDD" id="cd09641">
    <property type="entry name" value="Cas3''_I"/>
    <property type="match status" value="1"/>
</dbReference>
<dbReference type="GO" id="GO:0004386">
    <property type="term" value="F:helicase activity"/>
    <property type="evidence" value="ECO:0007669"/>
    <property type="project" value="UniProtKB-KW"/>
</dbReference>
<dbReference type="GO" id="GO:0016887">
    <property type="term" value="F:ATP hydrolysis activity"/>
    <property type="evidence" value="ECO:0007669"/>
    <property type="project" value="TreeGrafter"/>
</dbReference>
<keyword evidence="7" id="KW-0067">ATP-binding</keyword>
<proteinExistence type="inferred from homology"/>
<dbReference type="InterPro" id="IPR006483">
    <property type="entry name" value="CRISPR-assoc_Cas3_HD"/>
</dbReference>
<dbReference type="InterPro" id="IPR011545">
    <property type="entry name" value="DEAD/DEAH_box_helicase_dom"/>
</dbReference>
<dbReference type="SUPFAM" id="SSF109604">
    <property type="entry name" value="HD-domain/PDEase-like"/>
    <property type="match status" value="1"/>
</dbReference>
<dbReference type="SMART" id="SM00487">
    <property type="entry name" value="DEXDc"/>
    <property type="match status" value="1"/>
</dbReference>
<dbReference type="PROSITE" id="PS51192">
    <property type="entry name" value="HELICASE_ATP_BIND_1"/>
    <property type="match status" value="1"/>
</dbReference>
<name>A0A7W9L2I8_9HYPH</name>
<dbReference type="AlphaFoldDB" id="A0A7W9L2I8"/>
<comment type="similarity">
    <text evidence="1">In the N-terminal section; belongs to the CRISPR-associated nuclease Cas3-HD family.</text>
</comment>
<dbReference type="EC" id="3.1.-.-" evidence="11"/>
<evidence type="ECO:0000256" key="3">
    <source>
        <dbReference type="ARBA" id="ARBA00022723"/>
    </source>
</evidence>
<evidence type="ECO:0000256" key="8">
    <source>
        <dbReference type="ARBA" id="ARBA00023118"/>
    </source>
</evidence>
<keyword evidence="6 11" id="KW-0347">Helicase</keyword>
<evidence type="ECO:0000256" key="2">
    <source>
        <dbReference type="ARBA" id="ARBA00009046"/>
    </source>
</evidence>
<feature type="domain" description="Helicase ATP-binding" evidence="9">
    <location>
        <begin position="229"/>
        <end position="422"/>
    </location>
</feature>
<dbReference type="Gene3D" id="1.10.3210.30">
    <property type="match status" value="1"/>
</dbReference>
<dbReference type="EC" id="3.6.4.-" evidence="11"/>
<feature type="domain" description="HD Cas3-type" evidence="10">
    <location>
        <begin position="13"/>
        <end position="171"/>
    </location>
</feature>
<comment type="caution">
    <text evidence="11">The sequence shown here is derived from an EMBL/GenBank/DDBJ whole genome shotgun (WGS) entry which is preliminary data.</text>
</comment>
<evidence type="ECO:0000256" key="6">
    <source>
        <dbReference type="ARBA" id="ARBA00022806"/>
    </source>
</evidence>
<keyword evidence="4" id="KW-0547">Nucleotide-binding</keyword>
<dbReference type="InterPro" id="IPR052511">
    <property type="entry name" value="ATP-dep_Helicase"/>
</dbReference>
<evidence type="ECO:0000256" key="1">
    <source>
        <dbReference type="ARBA" id="ARBA00006847"/>
    </source>
</evidence>
<evidence type="ECO:0000313" key="12">
    <source>
        <dbReference type="Proteomes" id="UP000523821"/>
    </source>
</evidence>
<comment type="similarity">
    <text evidence="2">In the central section; belongs to the CRISPR-associated helicase Cas3 family.</text>
</comment>
<evidence type="ECO:0000256" key="5">
    <source>
        <dbReference type="ARBA" id="ARBA00022801"/>
    </source>
</evidence>
<evidence type="ECO:0000313" key="11">
    <source>
        <dbReference type="EMBL" id="MBB5753546.1"/>
    </source>
</evidence>
<dbReference type="GO" id="GO:0046872">
    <property type="term" value="F:metal ion binding"/>
    <property type="evidence" value="ECO:0007669"/>
    <property type="project" value="UniProtKB-KW"/>
</dbReference>
<evidence type="ECO:0000259" key="9">
    <source>
        <dbReference type="PROSITE" id="PS51192"/>
    </source>
</evidence>
<dbReference type="Gene3D" id="3.40.50.300">
    <property type="entry name" value="P-loop containing nucleotide triphosphate hydrolases"/>
    <property type="match status" value="2"/>
</dbReference>
<evidence type="ECO:0000256" key="7">
    <source>
        <dbReference type="ARBA" id="ARBA00022840"/>
    </source>
</evidence>
<evidence type="ECO:0000256" key="4">
    <source>
        <dbReference type="ARBA" id="ARBA00022741"/>
    </source>
</evidence>
<dbReference type="InterPro" id="IPR054712">
    <property type="entry name" value="Cas3-like_dom"/>
</dbReference>
<dbReference type="NCBIfam" id="TIGR01596">
    <property type="entry name" value="cas3_HD"/>
    <property type="match status" value="1"/>
</dbReference>
<dbReference type="GO" id="GO:0004519">
    <property type="term" value="F:endonuclease activity"/>
    <property type="evidence" value="ECO:0007669"/>
    <property type="project" value="UniProtKB-KW"/>
</dbReference>
<dbReference type="EMBL" id="JACHOO010000005">
    <property type="protein sequence ID" value="MBB5753546.1"/>
    <property type="molecule type" value="Genomic_DNA"/>
</dbReference>
<keyword evidence="8" id="KW-0051">Antiviral defense</keyword>
<dbReference type="Pfam" id="PF22590">
    <property type="entry name" value="Cas3-like_C_2"/>
    <property type="match status" value="1"/>
</dbReference>
<dbReference type="GO" id="GO:0003677">
    <property type="term" value="F:DNA binding"/>
    <property type="evidence" value="ECO:0007669"/>
    <property type="project" value="TreeGrafter"/>
</dbReference>
<dbReference type="GO" id="GO:0051607">
    <property type="term" value="P:defense response to virus"/>
    <property type="evidence" value="ECO:0007669"/>
    <property type="project" value="UniProtKB-KW"/>
</dbReference>
<dbReference type="InterPro" id="IPR038257">
    <property type="entry name" value="CRISPR-assoc_Cas3_HD_sf"/>
</dbReference>
<dbReference type="PANTHER" id="PTHR47962">
    <property type="entry name" value="ATP-DEPENDENT HELICASE LHR-RELATED-RELATED"/>
    <property type="match status" value="1"/>
</dbReference>
<keyword evidence="12" id="KW-1185">Reference proteome</keyword>
<gene>
    <name evidence="11" type="ORF">GGQ63_002616</name>
</gene>
<dbReference type="InterPro" id="IPR027417">
    <property type="entry name" value="P-loop_NTPase"/>
</dbReference>